<evidence type="ECO:0000256" key="1">
    <source>
        <dbReference type="SAM" id="Coils"/>
    </source>
</evidence>
<proteinExistence type="predicted"/>
<feature type="compositionally biased region" description="Basic and acidic residues" evidence="2">
    <location>
        <begin position="776"/>
        <end position="790"/>
    </location>
</feature>
<feature type="region of interest" description="Disordered" evidence="2">
    <location>
        <begin position="1048"/>
        <end position="1093"/>
    </location>
</feature>
<feature type="coiled-coil region" evidence="1">
    <location>
        <begin position="1612"/>
        <end position="1651"/>
    </location>
</feature>
<sequence>MPPPSGRSVLPTFRGTALKQIPHTSTNSHFGNPLTKNYVHPSSSPQPGPPPTWKPLAKFGGPLTSELPPPSTLDAEGLGHAANTAARDRVKGTSPYWQQLKDRALAIAPAMEPRDCALLLNAFSRVRLCDQQLFDTLAPVVEAKLLYFTSVHLAMVFSAYAKTGVKIQESFLSALSREVGARVHEFHSPVEICMLLNAMTKLGLVDLDLFTRWSKHVQARMSQEPFHVRDLSVIASALARVIKHHTVAEGDKQRKEEDSTASLNEGLDPLTDTMDLIAGRALATLGEATPMELARLVLAFTSDSGGVISPPKQLLESSLECARDKLMFMAPAELVNVAFAFGQVRESLTSVSDIALLDASIFERLRFSAVSSAPLFLASEVAGLLQVFARWRIPFGHSDLAVMVSRLIATADKCDAEVACNAAYCASMIVLNTAKSREIAPSALMESLRRLLHSYSPLIVSSAATLELSTIAKFVEAMSNTAHSDRAVMDALARSLMASPARVVELGRSKRTCHMLIESFIAHGFDPEEDLMLTLREQREGGGASSSNVEASSYLTATALAPPHWPWTRQVVLGAPKNLPGFSRLCAYFKGWMFVEMGLPSRVQGSGTDAVGLGQRKWSCSVILGARHQQLLPMNPLPLPAEGPLPELGMMTMMQLRRFAQCMQMEKLDIQNEFDICREKYEGDVEKLVEKIRSQEVLLASVRTSAANSAREVERITAENRSLTDRAQVLEAEVRSVNAANEEMAIEIKTVHDLQSRVEHLTGRCQELEDECDSLRTARHSEGERSRPVADRTVVVDSPPKTTEAKERPEKVPVGGAMASPGEIEELVGLLEKSTSEVERLQDQVALWRRRGEEAEKEVEKLKSAVEEHHHYIEDEHSQPSFTASTTPESTGIFMNSSEEIANASSSLRGSMDSHTAERAENELLHFLLEGAASSQEIESIREEFLATGPTDAAGRRKWPSSMMTEVSRLRSTVEAAEANRKVLQGRVKELEEELSVERKGKAELEARLEALSSSDAEAGKPTLQTQINGGVATVVAPVARKPVLADIGTSPLKHSQEEEGRRWAEGCSQTTPREGSPHHQCPSEKEQGDGDDDCTVCSTEDLASLKREIRRLKQEAVESAKCATNKLRSARDQLSSREVDLARAQRAGEMAGKRIEKMENELREVTERLREEAATSERLETKLKLMVAQLSLARSETSGLRDEVVRRRKMMEKMDEKESKNAAELEGRSMALADTEGLLLKMEEQTANLAEDTERFLEEYSRVCLNEERERMLSSDLCGHLIRAEERRRTAGEDAAMEEGMGRERREMIREDRESTYRREYGRLRSTAGDDRWLAEEQLRTIKAREAELGSLRLELRRCREELAQQQQQEDVVVFEGQSRLSSIGESTDFGSEQMAALTEYVDRLSAEYSRVCLNEERERMLSSDLSAHLIRADERGRGLQRAARDVAAKTDAVMMKEGKGRERREMIREDREGHLQALVEALVDLQAAGEIGTAAGSSKMFLTVGVQTIRVARWNSMVQASPRITDTGVQTRVEVSTVESQTNPVGRKGRSVSRLTQTHFGDDHPIAVHPVDADHEAAIREEAIREMKAHMEEQVRITRCNGQVRLRAREESYRAEVERLGREHQRVTAELERRHAEDLRVQRLRLERQWQVRRSMAEMPKRKEDPLKGGRRAAVPQPIRIDEEMFETPREEDSNLRGQSPVDF</sequence>
<feature type="compositionally biased region" description="Basic and acidic residues" evidence="2">
    <location>
        <begin position="1659"/>
        <end position="1670"/>
    </location>
</feature>
<dbReference type="EMBL" id="JABAHT010000173">
    <property type="protein sequence ID" value="KAF4662272.1"/>
    <property type="molecule type" value="Genomic_DNA"/>
</dbReference>
<evidence type="ECO:0000313" key="3">
    <source>
        <dbReference type="EMBL" id="KAF4662272.1"/>
    </source>
</evidence>
<dbReference type="OrthoDB" id="361043at2759"/>
<feature type="region of interest" description="Disordered" evidence="2">
    <location>
        <begin position="776"/>
        <end position="818"/>
    </location>
</feature>
<feature type="coiled-coil region" evidence="1">
    <location>
        <begin position="1096"/>
        <end position="1183"/>
    </location>
</feature>
<evidence type="ECO:0000256" key="2">
    <source>
        <dbReference type="SAM" id="MobiDB-lite"/>
    </source>
</evidence>
<feature type="region of interest" description="Disordered" evidence="2">
    <location>
        <begin position="1"/>
        <end position="54"/>
    </location>
</feature>
<organism evidence="3 4">
    <name type="scientific">Perkinsus olseni</name>
    <name type="common">Perkinsus atlanticus</name>
    <dbReference type="NCBI Taxonomy" id="32597"/>
    <lineage>
        <taxon>Eukaryota</taxon>
        <taxon>Sar</taxon>
        <taxon>Alveolata</taxon>
        <taxon>Perkinsozoa</taxon>
        <taxon>Perkinsea</taxon>
        <taxon>Perkinsida</taxon>
        <taxon>Perkinsidae</taxon>
        <taxon>Perkinsus</taxon>
    </lineage>
</organism>
<feature type="coiled-coil region" evidence="1">
    <location>
        <begin position="824"/>
        <end position="865"/>
    </location>
</feature>
<feature type="compositionally biased region" description="Pro residues" evidence="2">
    <location>
        <begin position="44"/>
        <end position="53"/>
    </location>
</feature>
<feature type="region of interest" description="Disordered" evidence="2">
    <location>
        <begin position="1659"/>
        <end position="1706"/>
    </location>
</feature>
<dbReference type="Proteomes" id="UP000570595">
    <property type="component" value="Unassembled WGS sequence"/>
</dbReference>
<name>A0A7J6LSJ3_PEROL</name>
<dbReference type="PANTHER" id="PTHR23159">
    <property type="entry name" value="CENTROSOMAL PROTEIN 2"/>
    <property type="match status" value="1"/>
</dbReference>
<feature type="compositionally biased region" description="Basic and acidic residues" evidence="2">
    <location>
        <begin position="1055"/>
        <end position="1065"/>
    </location>
</feature>
<protein>
    <submittedName>
        <fullName evidence="3">Uncharacterized protein</fullName>
    </submittedName>
</protein>
<feature type="coiled-coil region" evidence="1">
    <location>
        <begin position="967"/>
        <end position="1008"/>
    </location>
</feature>
<feature type="compositionally biased region" description="Basic and acidic residues" evidence="2">
    <location>
        <begin position="1076"/>
        <end position="1089"/>
    </location>
</feature>
<comment type="caution">
    <text evidence="3">The sequence shown here is derived from an EMBL/GenBank/DDBJ whole genome shotgun (WGS) entry which is preliminary data.</text>
</comment>
<feature type="coiled-coil region" evidence="1">
    <location>
        <begin position="1343"/>
        <end position="1370"/>
    </location>
</feature>
<reference evidence="3 4" key="1">
    <citation type="submission" date="2020-04" db="EMBL/GenBank/DDBJ databases">
        <title>Perkinsus olseni comparative genomics.</title>
        <authorList>
            <person name="Bogema D.R."/>
        </authorList>
    </citation>
    <scope>NUCLEOTIDE SEQUENCE [LARGE SCALE GENOMIC DNA]</scope>
    <source>
        <strain evidence="3">ATCC PRA-179</strain>
    </source>
</reference>
<gene>
    <name evidence="3" type="ORF">FOZ61_002603</name>
</gene>
<keyword evidence="1" id="KW-0175">Coiled coil</keyword>
<dbReference type="PANTHER" id="PTHR23159:SF60">
    <property type="entry name" value="SPINDLE ASSEMBLY ABNORMAL PROTEIN 4"/>
    <property type="match status" value="1"/>
</dbReference>
<feature type="compositionally biased region" description="Basic and acidic residues" evidence="2">
    <location>
        <begin position="1682"/>
        <end position="1697"/>
    </location>
</feature>
<evidence type="ECO:0000313" key="4">
    <source>
        <dbReference type="Proteomes" id="UP000570595"/>
    </source>
</evidence>
<accession>A0A7J6LSJ3</accession>